<accession>A0ABT1K0R7</accession>
<proteinExistence type="predicted"/>
<feature type="chain" id="PRO_5047529388" description="Sensor domain-containing protein" evidence="1">
    <location>
        <begin position="28"/>
        <end position="226"/>
    </location>
</feature>
<dbReference type="EMBL" id="JAMZEC010000001">
    <property type="protein sequence ID" value="MCP2347585.1"/>
    <property type="molecule type" value="Genomic_DNA"/>
</dbReference>
<keyword evidence="1" id="KW-0732">Signal</keyword>
<evidence type="ECO:0000313" key="2">
    <source>
        <dbReference type="EMBL" id="MCP2347585.1"/>
    </source>
</evidence>
<reference evidence="2 3" key="1">
    <citation type="submission" date="2022-06" db="EMBL/GenBank/DDBJ databases">
        <title>Sequencing the genomes of 1000 actinobacteria strains.</title>
        <authorList>
            <person name="Klenk H.-P."/>
        </authorList>
    </citation>
    <scope>NUCLEOTIDE SEQUENCE [LARGE SCALE GENOMIC DNA]</scope>
    <source>
        <strain evidence="2 3">DSM 44170</strain>
    </source>
</reference>
<feature type="signal peptide" evidence="1">
    <location>
        <begin position="1"/>
        <end position="27"/>
    </location>
</feature>
<evidence type="ECO:0000313" key="3">
    <source>
        <dbReference type="Proteomes" id="UP001320766"/>
    </source>
</evidence>
<gene>
    <name evidence="2" type="ORF">HD595_003707</name>
</gene>
<protein>
    <recommendedName>
        <fullName evidence="4">Sensor domain-containing protein</fullName>
    </recommendedName>
</protein>
<sequence>MDRLKRLRPAAAALLLLIAFGCSPAFALRYPSNAASSAEEIAERLRANFDEAYRRDPSLELLAPCRTETGTEARLPPQGVPAYAAELRVAELPGRLSARFWVTSPAKASVLLDASMRAADQCTRQPEGVVTGFGDLDETGSTLLDFAAPGWRAVQVLVTEPGSSDAGDVGTTATVVAVRGTLLAEVQWYWSIKQGTRSDPHWVGQGNQAARSVLAAIGGVPTRPAP</sequence>
<keyword evidence="3" id="KW-1185">Reference proteome</keyword>
<organism evidence="2 3">
    <name type="scientific">Nonomuraea roseoviolacea subsp. carminata</name>
    <dbReference type="NCBI Taxonomy" id="160689"/>
    <lineage>
        <taxon>Bacteria</taxon>
        <taxon>Bacillati</taxon>
        <taxon>Actinomycetota</taxon>
        <taxon>Actinomycetes</taxon>
        <taxon>Streptosporangiales</taxon>
        <taxon>Streptosporangiaceae</taxon>
        <taxon>Nonomuraea</taxon>
    </lineage>
</organism>
<comment type="caution">
    <text evidence="2">The sequence shown here is derived from an EMBL/GenBank/DDBJ whole genome shotgun (WGS) entry which is preliminary data.</text>
</comment>
<evidence type="ECO:0000256" key="1">
    <source>
        <dbReference type="SAM" id="SignalP"/>
    </source>
</evidence>
<dbReference type="RefSeq" id="WP_253770653.1">
    <property type="nucleotide sequence ID" value="NZ_BAAAVE010000004.1"/>
</dbReference>
<dbReference type="Proteomes" id="UP001320766">
    <property type="component" value="Unassembled WGS sequence"/>
</dbReference>
<name>A0ABT1K0R7_9ACTN</name>
<dbReference type="PROSITE" id="PS51257">
    <property type="entry name" value="PROKAR_LIPOPROTEIN"/>
    <property type="match status" value="1"/>
</dbReference>
<evidence type="ECO:0008006" key="4">
    <source>
        <dbReference type="Google" id="ProtNLM"/>
    </source>
</evidence>